<evidence type="ECO:0000313" key="2">
    <source>
        <dbReference type="EMBL" id="KAA0891416.1"/>
    </source>
</evidence>
<keyword evidence="1" id="KW-0732">Signal</keyword>
<reference evidence="2 3" key="1">
    <citation type="submission" date="2019-04" db="EMBL/GenBank/DDBJ databases">
        <title>Geobacter ruber sp. nov., ferric-reducing bacteria isolated from paddy soil.</title>
        <authorList>
            <person name="Xu Z."/>
            <person name="Masuda Y."/>
            <person name="Itoh H."/>
            <person name="Senoo K."/>
        </authorList>
    </citation>
    <scope>NUCLEOTIDE SEQUENCE [LARGE SCALE GENOMIC DNA]</scope>
    <source>
        <strain evidence="2 3">Red88</strain>
    </source>
</reference>
<dbReference type="Proteomes" id="UP000324298">
    <property type="component" value="Unassembled WGS sequence"/>
</dbReference>
<dbReference type="EMBL" id="SRSD01000006">
    <property type="protein sequence ID" value="KAA0891416.1"/>
    <property type="molecule type" value="Genomic_DNA"/>
</dbReference>
<protein>
    <submittedName>
        <fullName evidence="2">Uncharacterized protein</fullName>
    </submittedName>
</protein>
<dbReference type="RefSeq" id="WP_149307778.1">
    <property type="nucleotide sequence ID" value="NZ_SRSD01000006.1"/>
</dbReference>
<keyword evidence="3" id="KW-1185">Reference proteome</keyword>
<sequence>MPNKFLVAAVATALSLSAPVFAAPPTAAVKALAVNQLAAKPEAFVGKVTVVGRVAAATPGKGFTLIDSANCASCTTECPTDKTTKKIPFLWSGAAPVAKAVVKVDGTLKKTAKGYTFAAERVTQQ</sequence>
<organism evidence="2 3">
    <name type="scientific">Oryzomonas rubra</name>
    <dbReference type="NCBI Taxonomy" id="2509454"/>
    <lineage>
        <taxon>Bacteria</taxon>
        <taxon>Pseudomonadati</taxon>
        <taxon>Thermodesulfobacteriota</taxon>
        <taxon>Desulfuromonadia</taxon>
        <taxon>Geobacterales</taxon>
        <taxon>Geobacteraceae</taxon>
        <taxon>Oryzomonas</taxon>
    </lineage>
</organism>
<name>A0A5A9XEK4_9BACT</name>
<proteinExistence type="predicted"/>
<feature type="signal peptide" evidence="1">
    <location>
        <begin position="1"/>
        <end position="22"/>
    </location>
</feature>
<gene>
    <name evidence="2" type="ORF">ET418_11595</name>
</gene>
<evidence type="ECO:0000313" key="3">
    <source>
        <dbReference type="Proteomes" id="UP000324298"/>
    </source>
</evidence>
<feature type="chain" id="PRO_5023040624" evidence="1">
    <location>
        <begin position="23"/>
        <end position="125"/>
    </location>
</feature>
<accession>A0A5A9XEK4</accession>
<dbReference type="AlphaFoldDB" id="A0A5A9XEK4"/>
<comment type="caution">
    <text evidence="2">The sequence shown here is derived from an EMBL/GenBank/DDBJ whole genome shotgun (WGS) entry which is preliminary data.</text>
</comment>
<evidence type="ECO:0000256" key="1">
    <source>
        <dbReference type="SAM" id="SignalP"/>
    </source>
</evidence>